<reference evidence="2" key="1">
    <citation type="journal article" date="2017" name="Science">
        <title>Giant viruses with an expanded complement of translation system components.</title>
        <authorList>
            <person name="Schulz F."/>
            <person name="Yutin N."/>
            <person name="Ivanova N.N."/>
            <person name="Ortega D.R."/>
            <person name="Lee T.K."/>
            <person name="Vierheilig J."/>
            <person name="Daims H."/>
            <person name="Horn M."/>
            <person name="Wagner M."/>
            <person name="Jensen G.J."/>
            <person name="Kyrpides N.C."/>
            <person name="Koonin E.V."/>
            <person name="Woyke T."/>
        </authorList>
    </citation>
    <scope>NUCLEOTIDE SEQUENCE</scope>
    <source>
        <strain evidence="2">KNV1</strain>
    </source>
</reference>
<sequence length="154" mass="18085">MARLLIMRCVITSPRPYVRFYQGSDPADLVEPCAKSMPLAKNLWLDLIQLEQKHRANILKCTQLRKQLELLMSEEDIKNIRDEEVNRDLTIAAIRHTYYDPTGEFTEVNFFQKKSQAPKNHQSLKKSSASKKDFEETEEDRWLTERSHEFAKNA</sequence>
<accession>A0A1V0SJN3</accession>
<name>A0A1V0SJN3_9VIRU</name>
<protein>
    <submittedName>
        <fullName evidence="2">Uncharacterized protein</fullName>
    </submittedName>
</protein>
<gene>
    <name evidence="2" type="ORF">Klosneuvirus_3_71</name>
</gene>
<feature type="region of interest" description="Disordered" evidence="1">
    <location>
        <begin position="115"/>
        <end position="140"/>
    </location>
</feature>
<proteinExistence type="predicted"/>
<feature type="compositionally biased region" description="Basic and acidic residues" evidence="1">
    <location>
        <begin position="130"/>
        <end position="140"/>
    </location>
</feature>
<dbReference type="EMBL" id="KY684110">
    <property type="protein sequence ID" value="ARF11936.1"/>
    <property type="molecule type" value="Genomic_DNA"/>
</dbReference>
<evidence type="ECO:0000313" key="2">
    <source>
        <dbReference type="EMBL" id="ARF11936.1"/>
    </source>
</evidence>
<organism evidence="2">
    <name type="scientific">Klosneuvirus KNV1</name>
    <dbReference type="NCBI Taxonomy" id="1977640"/>
    <lineage>
        <taxon>Viruses</taxon>
        <taxon>Varidnaviria</taxon>
        <taxon>Bamfordvirae</taxon>
        <taxon>Nucleocytoviricota</taxon>
        <taxon>Megaviricetes</taxon>
        <taxon>Imitervirales</taxon>
        <taxon>Mimiviridae</taxon>
        <taxon>Klosneuvirinae</taxon>
        <taxon>Klosneuvirus</taxon>
    </lineage>
</organism>
<feature type="compositionally biased region" description="Polar residues" evidence="1">
    <location>
        <begin position="115"/>
        <end position="127"/>
    </location>
</feature>
<evidence type="ECO:0000256" key="1">
    <source>
        <dbReference type="SAM" id="MobiDB-lite"/>
    </source>
</evidence>